<feature type="transmembrane region" description="Helical" evidence="1">
    <location>
        <begin position="32"/>
        <end position="53"/>
    </location>
</feature>
<feature type="domain" description="DUF1206" evidence="2">
    <location>
        <begin position="207"/>
        <end position="275"/>
    </location>
</feature>
<keyword evidence="4" id="KW-1185">Reference proteome</keyword>
<feature type="domain" description="DUF1206" evidence="2">
    <location>
        <begin position="120"/>
        <end position="184"/>
    </location>
</feature>
<keyword evidence="1" id="KW-0472">Membrane</keyword>
<evidence type="ECO:0000313" key="4">
    <source>
        <dbReference type="Proteomes" id="UP000539111"/>
    </source>
</evidence>
<keyword evidence="1" id="KW-1133">Transmembrane helix</keyword>
<sequence length="282" mass="29518">MTSSRHSADSMDAADLADAASNSRTFETVARAAFAVNGVLHLLIGYAAIRLASGHGAKPSQAGVLTAVANEPGGAFALWVAAITFAALTIWHALELCFGRGYRSTYRRVMQKGSSVGLILIYGALAIVTVRYALGGTNSHKSNARKSDLSVELMQTLAGRLFLAAVGATIFGIGVFFVVKGLRRAHRKNLKRTSGFFGRTAVVLGMIGYIAKGLVICSAGMLVGYSTITFEPAKAEGISTVFRTIQGQPTGPAGLVAAGLGLASYGLYLGCRARFGTMPNDY</sequence>
<feature type="transmembrane region" description="Helical" evidence="1">
    <location>
        <begin position="157"/>
        <end position="179"/>
    </location>
</feature>
<accession>A0A7Z0D4H6</accession>
<reference evidence="3 4" key="1">
    <citation type="submission" date="2020-07" db="EMBL/GenBank/DDBJ databases">
        <title>Sequencing the genomes of 1000 actinobacteria strains.</title>
        <authorList>
            <person name="Klenk H.-P."/>
        </authorList>
    </citation>
    <scope>NUCLEOTIDE SEQUENCE [LARGE SCALE GENOMIC DNA]</scope>
    <source>
        <strain evidence="3 4">DSM 26341</strain>
    </source>
</reference>
<feature type="transmembrane region" description="Helical" evidence="1">
    <location>
        <begin position="200"/>
        <end position="225"/>
    </location>
</feature>
<dbReference type="InterPro" id="IPR009597">
    <property type="entry name" value="DUF1206"/>
</dbReference>
<dbReference type="Proteomes" id="UP000539111">
    <property type="component" value="Unassembled WGS sequence"/>
</dbReference>
<dbReference type="RefSeq" id="WP_179429021.1">
    <property type="nucleotide sequence ID" value="NZ_JACBZP010000001.1"/>
</dbReference>
<feature type="transmembrane region" description="Helical" evidence="1">
    <location>
        <begin position="115"/>
        <end position="134"/>
    </location>
</feature>
<evidence type="ECO:0000313" key="3">
    <source>
        <dbReference type="EMBL" id="NYI68715.1"/>
    </source>
</evidence>
<proteinExistence type="predicted"/>
<feature type="transmembrane region" description="Helical" evidence="1">
    <location>
        <begin position="73"/>
        <end position="94"/>
    </location>
</feature>
<protein>
    <recommendedName>
        <fullName evidence="2">DUF1206 domain-containing protein</fullName>
    </recommendedName>
</protein>
<evidence type="ECO:0000256" key="1">
    <source>
        <dbReference type="SAM" id="Phobius"/>
    </source>
</evidence>
<comment type="caution">
    <text evidence="3">The sequence shown here is derived from an EMBL/GenBank/DDBJ whole genome shotgun (WGS) entry which is preliminary data.</text>
</comment>
<name>A0A7Z0D4H6_9MICO</name>
<dbReference type="AlphaFoldDB" id="A0A7Z0D4H6"/>
<dbReference type="EMBL" id="JACBZP010000001">
    <property type="protein sequence ID" value="NYI68715.1"/>
    <property type="molecule type" value="Genomic_DNA"/>
</dbReference>
<dbReference type="Pfam" id="PF06724">
    <property type="entry name" value="DUF1206"/>
    <property type="match status" value="3"/>
</dbReference>
<keyword evidence="1" id="KW-0812">Transmembrane</keyword>
<feature type="transmembrane region" description="Helical" evidence="1">
    <location>
        <begin position="253"/>
        <end position="271"/>
    </location>
</feature>
<feature type="domain" description="DUF1206" evidence="2">
    <location>
        <begin position="33"/>
        <end position="95"/>
    </location>
</feature>
<gene>
    <name evidence="3" type="ORF">BJY26_003021</name>
</gene>
<evidence type="ECO:0000259" key="2">
    <source>
        <dbReference type="Pfam" id="PF06724"/>
    </source>
</evidence>
<organism evidence="3 4">
    <name type="scientific">Spelaeicoccus albus</name>
    <dbReference type="NCBI Taxonomy" id="1280376"/>
    <lineage>
        <taxon>Bacteria</taxon>
        <taxon>Bacillati</taxon>
        <taxon>Actinomycetota</taxon>
        <taxon>Actinomycetes</taxon>
        <taxon>Micrococcales</taxon>
        <taxon>Brevibacteriaceae</taxon>
        <taxon>Spelaeicoccus</taxon>
    </lineage>
</organism>